<name>A0A173FZU3_GASCM</name>
<dbReference type="InterPro" id="IPR022552">
    <property type="entry name" value="UPF_Ycf55"/>
</dbReference>
<dbReference type="AlphaFoldDB" id="A0A173FZU3"/>
<keyword evidence="2" id="KW-0934">Plastid</keyword>
<feature type="transmembrane region" description="Helical" evidence="1">
    <location>
        <begin position="296"/>
        <end position="321"/>
    </location>
</feature>
<dbReference type="InterPro" id="IPR017077">
    <property type="entry name" value="Uncharacterised_Ycf55_algae"/>
</dbReference>
<protein>
    <submittedName>
        <fullName evidence="2">Hypothetical chloroplast RF55</fullName>
    </submittedName>
</protein>
<keyword evidence="1" id="KW-0812">Transmembrane</keyword>
<sequence length="323" mass="38086">MLLTYWPKYKSFLLNNEVAYLFAETRFKFSSLISKKSNIFLYIDILDDSIKQKLFTIVLNQLEILLLDIVELDLRVKHIELLNYKILYDLIHKIFIQFLKILNVYSSSCNFSLSINGPLVSQIKSEHNLLLENLLIYLIFGSSQIKKNIYAFDSDRTPHQHVLILLENFVIQTSNLVLGILFDSINSLNDLTKFLTVNRICNLLYLSTRSVASLTNNLMWQAAVYKYIQQPKDIYSNRYRVWLVNNKNLQSQYIYACRFISMQHLHIIQYIFLFFLELQDVFIPKIERSFWIFLKVSAYIFISLIGNSIIFCVRSIASILYSK</sequence>
<reference evidence="2" key="1">
    <citation type="submission" date="2015-11" db="EMBL/GenBank/DDBJ databases">
        <authorList>
            <person name="Zhang Y."/>
            <person name="Guo Z."/>
        </authorList>
    </citation>
    <scope>NUCLEOTIDE SEQUENCE</scope>
</reference>
<evidence type="ECO:0000313" key="2">
    <source>
        <dbReference type="EMBL" id="ANH09537.1"/>
    </source>
</evidence>
<feature type="transmembrane region" description="Helical" evidence="1">
    <location>
        <begin position="255"/>
        <end position="276"/>
    </location>
</feature>
<organism evidence="2">
    <name type="scientific">Gastroclonium compressum</name>
    <name type="common">Red alga</name>
    <name type="synonym">Coeloseira compressa</name>
    <dbReference type="NCBI Taxonomy" id="1852973"/>
    <lineage>
        <taxon>Eukaryota</taxon>
        <taxon>Rhodophyta</taxon>
        <taxon>Florideophyceae</taxon>
        <taxon>Rhodymeniophycidae</taxon>
        <taxon>Rhodymeniales</taxon>
        <taxon>Champiaceae</taxon>
        <taxon>Coeloseira</taxon>
    </lineage>
</organism>
<dbReference type="PIRSF" id="PIRSF036962">
    <property type="entry name" value="UCP036962_SignTr_Ycf55"/>
    <property type="match status" value="1"/>
</dbReference>
<dbReference type="EMBL" id="KU053957">
    <property type="protein sequence ID" value="ANH09537.1"/>
    <property type="molecule type" value="Genomic_DNA"/>
</dbReference>
<reference evidence="2" key="2">
    <citation type="submission" date="2016-06" db="EMBL/GenBank/DDBJ databases">
        <title>Genomic and phylogenetic analysis of Gastroclonium compressum supports its reinstatement to Coeloseira (Champiaceae, Rhodophyta).</title>
        <authorList>
            <person name="Kilpatrick Z."/>
            <person name="Hughey J.R."/>
        </authorList>
    </citation>
    <scope>NUCLEOTIDE SEQUENCE</scope>
</reference>
<accession>A0A173FZU3</accession>
<dbReference type="GeneID" id="27983089"/>
<keyword evidence="1" id="KW-0472">Membrane</keyword>
<gene>
    <name evidence="2" type="primary">ycf55</name>
</gene>
<evidence type="ECO:0000256" key="1">
    <source>
        <dbReference type="SAM" id="Phobius"/>
    </source>
</evidence>
<keyword evidence="1" id="KW-1133">Transmembrane helix</keyword>
<geneLocation type="plastid" evidence="2"/>
<dbReference type="RefSeq" id="YP_009257454.1">
    <property type="nucleotide sequence ID" value="NC_030338.1"/>
</dbReference>
<proteinExistence type="predicted"/>
<dbReference type="Pfam" id="PF12452">
    <property type="entry name" value="DUF3685"/>
    <property type="match status" value="1"/>
</dbReference>